<evidence type="ECO:0000313" key="2">
    <source>
        <dbReference type="EMBL" id="MBF8376991.1"/>
    </source>
</evidence>
<sequence>MTKRDDDDLEARIRSAYRERTPVPFRDEIRTRVLREAASTTGASRTLRASARQRRFVSSAVLWLAGVAVAAVCLVVAWPKTPLGPISGTNTAMQSARAHGQTVVQGYGLTYAPIEVSDVRIGTLPGEPANSCVLAELRNTSKQTLVEPDVMGILWFTPRSGGGENWLTFVNAPAQGLKPGQTVTWGFHPSGPHAQSSQALSEIPHLRFFYSREASAEWANLVWKQAPIRVEDVQVLPVPGGAGATWQSVDVYATLVNRSSRTVDLADERAVIWFSQGASDTFFDPSAVRFLFHVTPELPGVSWPTVLKPGQRARVDFRVLSTRGTDFFSRVCHVAVLDAPLVPEN</sequence>
<evidence type="ECO:0000313" key="3">
    <source>
        <dbReference type="Proteomes" id="UP000642910"/>
    </source>
</evidence>
<dbReference type="Proteomes" id="UP000642910">
    <property type="component" value="Unassembled WGS sequence"/>
</dbReference>
<organism evidence="2 3">
    <name type="scientific">Alicyclobacillus mali</name>
    <name type="common">ex Roth et al. 2021</name>
    <dbReference type="NCBI Taxonomy" id="1123961"/>
    <lineage>
        <taxon>Bacteria</taxon>
        <taxon>Bacillati</taxon>
        <taxon>Bacillota</taxon>
        <taxon>Bacilli</taxon>
        <taxon>Bacillales</taxon>
        <taxon>Alicyclobacillaceae</taxon>
        <taxon>Alicyclobacillus</taxon>
    </lineage>
</organism>
<comment type="caution">
    <text evidence="2">The sequence shown here is derived from an EMBL/GenBank/DDBJ whole genome shotgun (WGS) entry which is preliminary data.</text>
</comment>
<name>A0ABS0F128_9BACL</name>
<gene>
    <name evidence="2" type="ORF">IW967_03755</name>
</gene>
<evidence type="ECO:0008006" key="4">
    <source>
        <dbReference type="Google" id="ProtNLM"/>
    </source>
</evidence>
<keyword evidence="1" id="KW-1133">Transmembrane helix</keyword>
<keyword evidence="1" id="KW-0472">Membrane</keyword>
<accession>A0ABS0F128</accession>
<feature type="transmembrane region" description="Helical" evidence="1">
    <location>
        <begin position="56"/>
        <end position="78"/>
    </location>
</feature>
<protein>
    <recommendedName>
        <fullName evidence="4">DUF4179 domain-containing protein</fullName>
    </recommendedName>
</protein>
<keyword evidence="1" id="KW-0812">Transmembrane</keyword>
<dbReference type="RefSeq" id="WP_195867156.1">
    <property type="nucleotide sequence ID" value="NZ_JADPKZ010000030.1"/>
</dbReference>
<reference evidence="2 3" key="1">
    <citation type="submission" date="2020-11" db="EMBL/GenBank/DDBJ databases">
        <title>Genomic insight of Alicyclobacillus mali FL 18 reveals a new arsenic-resistant strain, with potential in environmental biotechnology.</title>
        <authorList>
            <person name="Fiorentino G."/>
            <person name="Gallo G."/>
            <person name="Aulitto M."/>
        </authorList>
    </citation>
    <scope>NUCLEOTIDE SEQUENCE [LARGE SCALE GENOMIC DNA]</scope>
    <source>
        <strain evidence="2 3">FL 18</strain>
    </source>
</reference>
<proteinExistence type="predicted"/>
<evidence type="ECO:0000256" key="1">
    <source>
        <dbReference type="SAM" id="Phobius"/>
    </source>
</evidence>
<keyword evidence="3" id="KW-1185">Reference proteome</keyword>
<dbReference type="EMBL" id="JADPKZ010000030">
    <property type="protein sequence ID" value="MBF8376991.1"/>
    <property type="molecule type" value="Genomic_DNA"/>
</dbReference>